<dbReference type="PROSITE" id="PS00622">
    <property type="entry name" value="HTH_LUXR_1"/>
    <property type="match status" value="1"/>
</dbReference>
<dbReference type="PANTHER" id="PTHR43214">
    <property type="entry name" value="TWO-COMPONENT RESPONSE REGULATOR"/>
    <property type="match status" value="1"/>
</dbReference>
<dbReference type="AlphaFoldDB" id="A0A1N6D9Y8"/>
<organism evidence="8 9">
    <name type="scientific">Chitinophaga niabensis</name>
    <dbReference type="NCBI Taxonomy" id="536979"/>
    <lineage>
        <taxon>Bacteria</taxon>
        <taxon>Pseudomonadati</taxon>
        <taxon>Bacteroidota</taxon>
        <taxon>Chitinophagia</taxon>
        <taxon>Chitinophagales</taxon>
        <taxon>Chitinophagaceae</taxon>
        <taxon>Chitinophaga</taxon>
    </lineage>
</organism>
<feature type="modified residue" description="4-aspartylphosphate" evidence="5">
    <location>
        <position position="54"/>
    </location>
</feature>
<dbReference type="InterPro" id="IPR011006">
    <property type="entry name" value="CheY-like_superfamily"/>
</dbReference>
<dbReference type="PROSITE" id="PS50110">
    <property type="entry name" value="RESPONSE_REGULATORY"/>
    <property type="match status" value="1"/>
</dbReference>
<feature type="domain" description="Response regulatory" evidence="7">
    <location>
        <begin position="3"/>
        <end position="119"/>
    </location>
</feature>
<evidence type="ECO:0000259" key="7">
    <source>
        <dbReference type="PROSITE" id="PS50110"/>
    </source>
</evidence>
<keyword evidence="4" id="KW-0804">Transcription</keyword>
<dbReference type="OrthoDB" id="1013073at2"/>
<name>A0A1N6D9Y8_9BACT</name>
<evidence type="ECO:0000256" key="4">
    <source>
        <dbReference type="ARBA" id="ARBA00023163"/>
    </source>
</evidence>
<dbReference type="SUPFAM" id="SSF52172">
    <property type="entry name" value="CheY-like"/>
    <property type="match status" value="1"/>
</dbReference>
<dbReference type="Pfam" id="PF00072">
    <property type="entry name" value="Response_reg"/>
    <property type="match status" value="1"/>
</dbReference>
<keyword evidence="9" id="KW-1185">Reference proteome</keyword>
<evidence type="ECO:0000313" key="8">
    <source>
        <dbReference type="EMBL" id="SIN67605.1"/>
    </source>
</evidence>
<dbReference type="CDD" id="cd17535">
    <property type="entry name" value="REC_NarL-like"/>
    <property type="match status" value="1"/>
</dbReference>
<dbReference type="InterPro" id="IPR001789">
    <property type="entry name" value="Sig_transdc_resp-reg_receiver"/>
</dbReference>
<evidence type="ECO:0000256" key="1">
    <source>
        <dbReference type="ARBA" id="ARBA00022553"/>
    </source>
</evidence>
<dbReference type="PRINTS" id="PR00038">
    <property type="entry name" value="HTHLUXR"/>
</dbReference>
<keyword evidence="3 8" id="KW-0238">DNA-binding</keyword>
<dbReference type="InterPro" id="IPR016032">
    <property type="entry name" value="Sig_transdc_resp-reg_C-effctor"/>
</dbReference>
<evidence type="ECO:0000259" key="6">
    <source>
        <dbReference type="PROSITE" id="PS50043"/>
    </source>
</evidence>
<dbReference type="GO" id="GO:0000160">
    <property type="term" value="P:phosphorelay signal transduction system"/>
    <property type="evidence" value="ECO:0007669"/>
    <property type="project" value="InterPro"/>
</dbReference>
<dbReference type="SUPFAM" id="SSF46894">
    <property type="entry name" value="C-terminal effector domain of the bipartite response regulators"/>
    <property type="match status" value="1"/>
</dbReference>
<dbReference type="Proteomes" id="UP000185003">
    <property type="component" value="Unassembled WGS sequence"/>
</dbReference>
<dbReference type="CDD" id="cd06170">
    <property type="entry name" value="LuxR_C_like"/>
    <property type="match status" value="1"/>
</dbReference>
<evidence type="ECO:0000313" key="9">
    <source>
        <dbReference type="Proteomes" id="UP000185003"/>
    </source>
</evidence>
<evidence type="ECO:0000256" key="5">
    <source>
        <dbReference type="PROSITE-ProRule" id="PRU00169"/>
    </source>
</evidence>
<gene>
    <name evidence="8" type="ORF">SAMN04488055_0520</name>
</gene>
<dbReference type="GO" id="GO:0003677">
    <property type="term" value="F:DNA binding"/>
    <property type="evidence" value="ECO:0007669"/>
    <property type="project" value="UniProtKB-KW"/>
</dbReference>
<dbReference type="EMBL" id="FSRA01000001">
    <property type="protein sequence ID" value="SIN67605.1"/>
    <property type="molecule type" value="Genomic_DNA"/>
</dbReference>
<keyword evidence="1 5" id="KW-0597">Phosphoprotein</keyword>
<dbReference type="PROSITE" id="PS50043">
    <property type="entry name" value="HTH_LUXR_2"/>
    <property type="match status" value="1"/>
</dbReference>
<dbReference type="InterPro" id="IPR058245">
    <property type="entry name" value="NreC/VraR/RcsB-like_REC"/>
</dbReference>
<evidence type="ECO:0000256" key="3">
    <source>
        <dbReference type="ARBA" id="ARBA00023125"/>
    </source>
</evidence>
<protein>
    <submittedName>
        <fullName evidence="8">DNA-binding response regulator, NarL/FixJ family, contains REC and HTH domains</fullName>
    </submittedName>
</protein>
<dbReference type="SMART" id="SM00421">
    <property type="entry name" value="HTH_LUXR"/>
    <property type="match status" value="1"/>
</dbReference>
<dbReference type="InterPro" id="IPR039420">
    <property type="entry name" value="WalR-like"/>
</dbReference>
<keyword evidence="2" id="KW-0805">Transcription regulation</keyword>
<dbReference type="InterPro" id="IPR000792">
    <property type="entry name" value="Tscrpt_reg_LuxR_C"/>
</dbReference>
<dbReference type="Pfam" id="PF00196">
    <property type="entry name" value="GerE"/>
    <property type="match status" value="1"/>
</dbReference>
<dbReference type="STRING" id="536979.SAMN04488055_0520"/>
<dbReference type="RefSeq" id="WP_074237626.1">
    <property type="nucleotide sequence ID" value="NZ_FSRA01000001.1"/>
</dbReference>
<proteinExistence type="predicted"/>
<dbReference type="PANTHER" id="PTHR43214:SF41">
    <property type="entry name" value="NITRATE_NITRITE RESPONSE REGULATOR PROTEIN NARP"/>
    <property type="match status" value="1"/>
</dbReference>
<feature type="domain" description="HTH luxR-type" evidence="6">
    <location>
        <begin position="144"/>
        <end position="209"/>
    </location>
</feature>
<dbReference type="Gene3D" id="3.40.50.2300">
    <property type="match status" value="1"/>
</dbReference>
<sequence>MKTILIADDHTIVRLGVTHIVSTLSIPVSIKEAETFDQVITLLDQQPFDLLILDINIPGGNSLQMIDAVKLRQPKIKILIFSGYDEQLFAINYMQAGADGYLVKYSPEDEIRTAIQTVLNQQKYMSAVTREQMLNMLNTQKEPAQNPLATLSGREIEVMNLLTKGIPVAKIAEMLHLQVTTVSTYKTRVFEKLGISNIVELLEKVKMYSTTL</sequence>
<reference evidence="8 9" key="1">
    <citation type="submission" date="2016-11" db="EMBL/GenBank/DDBJ databases">
        <authorList>
            <person name="Jaros S."/>
            <person name="Januszkiewicz K."/>
            <person name="Wedrychowicz H."/>
        </authorList>
    </citation>
    <scope>NUCLEOTIDE SEQUENCE [LARGE SCALE GENOMIC DNA]</scope>
    <source>
        <strain evidence="8 9">DSM 24787</strain>
    </source>
</reference>
<dbReference type="GO" id="GO:0006355">
    <property type="term" value="P:regulation of DNA-templated transcription"/>
    <property type="evidence" value="ECO:0007669"/>
    <property type="project" value="InterPro"/>
</dbReference>
<evidence type="ECO:0000256" key="2">
    <source>
        <dbReference type="ARBA" id="ARBA00023015"/>
    </source>
</evidence>
<accession>A0A1N6D9Y8</accession>
<dbReference type="SMART" id="SM00448">
    <property type="entry name" value="REC"/>
    <property type="match status" value="1"/>
</dbReference>